<feature type="transmembrane region" description="Helical" evidence="1">
    <location>
        <begin position="44"/>
        <end position="66"/>
    </location>
</feature>
<dbReference type="Proteomes" id="UP000005096">
    <property type="component" value="Chromosome"/>
</dbReference>
<dbReference type="InterPro" id="IPR012652">
    <property type="entry name" value="ThiW"/>
</dbReference>
<dbReference type="NCBIfam" id="TIGR02359">
    <property type="entry name" value="thiW"/>
    <property type="match status" value="1"/>
</dbReference>
<dbReference type="Pfam" id="PF09512">
    <property type="entry name" value="ThiW"/>
    <property type="match status" value="1"/>
</dbReference>
<organism evidence="2 3">
    <name type="scientific">Aminomonas paucivorans DSM 12260</name>
    <dbReference type="NCBI Taxonomy" id="584708"/>
    <lineage>
        <taxon>Bacteria</taxon>
        <taxon>Thermotogati</taxon>
        <taxon>Synergistota</taxon>
        <taxon>Synergistia</taxon>
        <taxon>Synergistales</taxon>
        <taxon>Synergistaceae</taxon>
        <taxon>Aminomonas</taxon>
    </lineage>
</organism>
<keyword evidence="1" id="KW-0812">Transmembrane</keyword>
<keyword evidence="1" id="KW-0472">Membrane</keyword>
<dbReference type="PaxDb" id="584708-Apau_2060"/>
<keyword evidence="3" id="KW-1185">Reference proteome</keyword>
<evidence type="ECO:0000313" key="3">
    <source>
        <dbReference type="Proteomes" id="UP000005096"/>
    </source>
</evidence>
<protein>
    <submittedName>
        <fullName evidence="2">ThiW protein</fullName>
    </submittedName>
</protein>
<dbReference type="AlphaFoldDB" id="E3CXM7"/>
<gene>
    <name evidence="2" type="ORF">Apau_2060</name>
</gene>
<feature type="transmembrane region" description="Helical" evidence="1">
    <location>
        <begin position="73"/>
        <end position="94"/>
    </location>
</feature>
<dbReference type="STRING" id="584708.Apau_2060"/>
<evidence type="ECO:0000256" key="1">
    <source>
        <dbReference type="SAM" id="Phobius"/>
    </source>
</evidence>
<feature type="transmembrane region" description="Helical" evidence="1">
    <location>
        <begin position="133"/>
        <end position="156"/>
    </location>
</feature>
<feature type="transmembrane region" description="Helical" evidence="1">
    <location>
        <begin position="100"/>
        <end position="121"/>
    </location>
</feature>
<reference evidence="2 3" key="1">
    <citation type="journal article" date="2010" name="Stand. Genomic Sci.">
        <title>Non-contiguous finished genome sequence of Aminomonas paucivorans type strain (GLU-3).</title>
        <authorList>
            <person name="Pitluck S."/>
            <person name="Yasawong M."/>
            <person name="Held B."/>
            <person name="Lapidus A."/>
            <person name="Nolan M."/>
            <person name="Copeland A."/>
            <person name="Lucas S."/>
            <person name="Del Rio T.G."/>
            <person name="Tice H."/>
            <person name="Cheng J.F."/>
            <person name="Chertkov O."/>
            <person name="Goodwin L."/>
            <person name="Tapia R."/>
            <person name="Han C."/>
            <person name="Liolios K."/>
            <person name="Ivanova N."/>
            <person name="Mavromatis K."/>
            <person name="Ovchinnikova G."/>
            <person name="Pati A."/>
            <person name="Chen A."/>
            <person name="Palaniappan K."/>
            <person name="Land M."/>
            <person name="Hauser L."/>
            <person name="Chang Y.J."/>
            <person name="Jeffries C.D."/>
            <person name="Pukall R."/>
            <person name="Spring S."/>
            <person name="Rohde M."/>
            <person name="Sikorski J."/>
            <person name="Goker M."/>
            <person name="Woyke T."/>
            <person name="Bristow J."/>
            <person name="Eisen J.A."/>
            <person name="Markowitz V."/>
            <person name="Hugenholtz P."/>
            <person name="Kyrpides N.C."/>
            <person name="Klenk H.P."/>
        </authorList>
    </citation>
    <scope>NUCLEOTIDE SEQUENCE [LARGE SCALE GENOMIC DNA]</scope>
    <source>
        <strain evidence="2 3">DSM 12260</strain>
    </source>
</reference>
<dbReference type="eggNOG" id="COG4732">
    <property type="taxonomic scope" value="Bacteria"/>
</dbReference>
<sequence length="170" mass="16957">MNRERLRNLALAGLFAALGVLLSGLSVPVGPTRCFPAQHALNALAGVLLGPWWAAGAATITSLLRVSLGTGTLFAFPGSIPGALAVGFAAALLPDRLKPLGALAEPLATCTLGAWICAAWLGPAMGKSVGYAFLAGAFGASSVPGALLGLGLLAALRAGLPLLRGHRGTL</sequence>
<accession>E3CXM7</accession>
<name>E3CXM7_9BACT</name>
<dbReference type="OrthoDB" id="5516776at2"/>
<dbReference type="PIRSF" id="PIRSF024534">
    <property type="entry name" value="ThiW"/>
    <property type="match status" value="1"/>
</dbReference>
<dbReference type="HOGENOM" id="CLU_100509_0_1_0"/>
<evidence type="ECO:0000313" key="2">
    <source>
        <dbReference type="EMBL" id="EFQ24471.1"/>
    </source>
</evidence>
<dbReference type="EMBL" id="CM001022">
    <property type="protein sequence ID" value="EFQ24471.1"/>
    <property type="molecule type" value="Genomic_DNA"/>
</dbReference>
<dbReference type="Gene3D" id="1.10.1760.20">
    <property type="match status" value="1"/>
</dbReference>
<proteinExistence type="predicted"/>
<dbReference type="RefSeq" id="WP_006301711.1">
    <property type="nucleotide sequence ID" value="NZ_CM001022.1"/>
</dbReference>
<keyword evidence="1" id="KW-1133">Transmembrane helix</keyword>